<gene>
    <name evidence="2" type="ORF">TGAMA5MH_00810</name>
</gene>
<accession>A0A2K0TRK5</accession>
<dbReference type="AlphaFoldDB" id="A0A2K0TRK5"/>
<proteinExistence type="predicted"/>
<evidence type="ECO:0000256" key="1">
    <source>
        <dbReference type="SAM" id="MobiDB-lite"/>
    </source>
</evidence>
<evidence type="ECO:0000313" key="3">
    <source>
        <dbReference type="Proteomes" id="UP000236546"/>
    </source>
</evidence>
<feature type="compositionally biased region" description="Low complexity" evidence="1">
    <location>
        <begin position="134"/>
        <end position="146"/>
    </location>
</feature>
<organism evidence="2 3">
    <name type="scientific">Trichoderma gamsii</name>
    <dbReference type="NCBI Taxonomy" id="398673"/>
    <lineage>
        <taxon>Eukaryota</taxon>
        <taxon>Fungi</taxon>
        <taxon>Dikarya</taxon>
        <taxon>Ascomycota</taxon>
        <taxon>Pezizomycotina</taxon>
        <taxon>Sordariomycetes</taxon>
        <taxon>Hypocreomycetidae</taxon>
        <taxon>Hypocreales</taxon>
        <taxon>Hypocreaceae</taxon>
        <taxon>Trichoderma</taxon>
    </lineage>
</organism>
<feature type="region of interest" description="Disordered" evidence="1">
    <location>
        <begin position="117"/>
        <end position="146"/>
    </location>
</feature>
<sequence>MGCCFSSQASNASSRHDEQGQHTAPPPQQNSHAQTNGSNAMPQGLFAPPTSPTAEPAVIPGNDATTNEAIAHNEAVGQSRIFPRVESSSSSATSDQHVILEPTVYVPPSRMSVAAELEEAVVQSPPPAAEDGSRSPSSSSSSSSSG</sequence>
<dbReference type="EMBL" id="MTYH01000010">
    <property type="protein sequence ID" value="PNP48153.1"/>
    <property type="molecule type" value="Genomic_DNA"/>
</dbReference>
<feature type="region of interest" description="Disordered" evidence="1">
    <location>
        <begin position="1"/>
        <end position="99"/>
    </location>
</feature>
<dbReference type="OrthoDB" id="4896775at2759"/>
<reference evidence="2 3" key="1">
    <citation type="submission" date="2017-02" db="EMBL/GenBank/DDBJ databases">
        <title>Genomes of Trichoderma spp. with biocontrol activity.</title>
        <authorList>
            <person name="Gardiner D."/>
            <person name="Kazan K."/>
            <person name="Vos C."/>
            <person name="Harvey P."/>
        </authorList>
    </citation>
    <scope>NUCLEOTIDE SEQUENCE [LARGE SCALE GENOMIC DNA]</scope>
    <source>
        <strain evidence="2 3">A5MH</strain>
    </source>
</reference>
<protein>
    <submittedName>
        <fullName evidence="2">Uncharacterized protein</fullName>
    </submittedName>
</protein>
<feature type="compositionally biased region" description="Polar residues" evidence="1">
    <location>
        <begin position="29"/>
        <end position="41"/>
    </location>
</feature>
<comment type="caution">
    <text evidence="2">The sequence shown here is derived from an EMBL/GenBank/DDBJ whole genome shotgun (WGS) entry which is preliminary data.</text>
</comment>
<feature type="compositionally biased region" description="Polar residues" evidence="1">
    <location>
        <begin position="1"/>
        <end position="13"/>
    </location>
</feature>
<feature type="compositionally biased region" description="Polar residues" evidence="1">
    <location>
        <begin position="86"/>
        <end position="96"/>
    </location>
</feature>
<evidence type="ECO:0000313" key="2">
    <source>
        <dbReference type="EMBL" id="PNP48153.1"/>
    </source>
</evidence>
<dbReference type="Proteomes" id="UP000236546">
    <property type="component" value="Unassembled WGS sequence"/>
</dbReference>
<name>A0A2K0TRK5_9HYPO</name>